<evidence type="ECO:0000313" key="2">
    <source>
        <dbReference type="Proteomes" id="UP000770661"/>
    </source>
</evidence>
<comment type="caution">
    <text evidence="1">The sequence shown here is derived from an EMBL/GenBank/DDBJ whole genome shotgun (WGS) entry which is preliminary data.</text>
</comment>
<proteinExistence type="predicted"/>
<dbReference type="EMBL" id="JACEEZ010003008">
    <property type="protein sequence ID" value="KAG0727744.1"/>
    <property type="molecule type" value="Genomic_DNA"/>
</dbReference>
<dbReference type="OrthoDB" id="6365810at2759"/>
<keyword evidence="2" id="KW-1185">Reference proteome</keyword>
<dbReference type="Proteomes" id="UP000770661">
    <property type="component" value="Unassembled WGS sequence"/>
</dbReference>
<organism evidence="1 2">
    <name type="scientific">Chionoecetes opilio</name>
    <name type="common">Atlantic snow crab</name>
    <name type="synonym">Cancer opilio</name>
    <dbReference type="NCBI Taxonomy" id="41210"/>
    <lineage>
        <taxon>Eukaryota</taxon>
        <taxon>Metazoa</taxon>
        <taxon>Ecdysozoa</taxon>
        <taxon>Arthropoda</taxon>
        <taxon>Crustacea</taxon>
        <taxon>Multicrustacea</taxon>
        <taxon>Malacostraca</taxon>
        <taxon>Eumalacostraca</taxon>
        <taxon>Eucarida</taxon>
        <taxon>Decapoda</taxon>
        <taxon>Pleocyemata</taxon>
        <taxon>Brachyura</taxon>
        <taxon>Eubrachyura</taxon>
        <taxon>Majoidea</taxon>
        <taxon>Majidae</taxon>
        <taxon>Chionoecetes</taxon>
    </lineage>
</organism>
<name>A0A8J5D037_CHIOP</name>
<accession>A0A8J5D037</accession>
<dbReference type="Gene3D" id="1.25.40.10">
    <property type="entry name" value="Tetratricopeptide repeat domain"/>
    <property type="match status" value="1"/>
</dbReference>
<gene>
    <name evidence="1" type="ORF">GWK47_034002</name>
</gene>
<dbReference type="InterPro" id="IPR011990">
    <property type="entry name" value="TPR-like_helical_dom_sf"/>
</dbReference>
<sequence>MVTLPPRLPSPYSFHHVVTPPLDYLPPTPTTTSTRTNLSCVKQASPGIVLQFMTCTCGLFFISTKSNLFTLGLDGSFAIAAAAPCCPASKTATAEMPANGLGGNVLLWAPSHIRCFPRAAGHRVVSCRSTLGGRAHHHLVCITGKAGTRADVERESLRQKPQVPATRHGFCRMPQRQKPDGKNRSHSALCPFGIVSVRHCVRSALCPFGIVSVRHLGFGFPSFGKSAFGILSAHPLGIYNECHEVYRDIIRTTSDDFDVERETNMTAVAVNRAVEVELPYLYHENKVFKVKDHLDVRGTQTLAAATTNLQHLLHYMAHYSHTPRNIKTSLLPCPPQTCLLRHIHTQITTVPSSHSRKTHLSPLHPPIPLLRILIPGINPLARLSRGGYSSSPRETFGPPLPVRDATQAHTFNLFQ</sequence>
<evidence type="ECO:0000313" key="1">
    <source>
        <dbReference type="EMBL" id="KAG0727744.1"/>
    </source>
</evidence>
<dbReference type="AlphaFoldDB" id="A0A8J5D037"/>
<protein>
    <submittedName>
        <fullName evidence="1">Uncharacterized protein</fullName>
    </submittedName>
</protein>
<reference evidence="1" key="1">
    <citation type="submission" date="2020-07" db="EMBL/GenBank/DDBJ databases">
        <title>The High-quality genome of the commercially important snow crab, Chionoecetes opilio.</title>
        <authorList>
            <person name="Jeong J.-H."/>
            <person name="Ryu S."/>
        </authorList>
    </citation>
    <scope>NUCLEOTIDE SEQUENCE</scope>
    <source>
        <strain evidence="1">MADBK_172401_WGS</strain>
        <tissue evidence="1">Digestive gland</tissue>
    </source>
</reference>